<protein>
    <submittedName>
        <fullName evidence="2">Glyoxalase-like domain-containing protein</fullName>
    </submittedName>
</protein>
<dbReference type="SUPFAM" id="SSF54593">
    <property type="entry name" value="Glyoxalase/Bleomycin resistance protein/Dihydroxybiphenyl dioxygenase"/>
    <property type="match status" value="1"/>
</dbReference>
<dbReference type="RefSeq" id="WP_079603361.1">
    <property type="nucleotide sequence ID" value="NZ_LT670817.1"/>
</dbReference>
<feature type="domain" description="Glyoxalase-like" evidence="1">
    <location>
        <begin position="5"/>
        <end position="187"/>
    </location>
</feature>
<accession>A0A1M5SFH0</accession>
<evidence type="ECO:0000313" key="3">
    <source>
        <dbReference type="Proteomes" id="UP000189796"/>
    </source>
</evidence>
<proteinExistence type="predicted"/>
<gene>
    <name evidence="2" type="ORF">SAMN05443248_4586</name>
</gene>
<dbReference type="PANTHER" id="PTHR40265">
    <property type="entry name" value="BLL2707 PROTEIN"/>
    <property type="match status" value="1"/>
</dbReference>
<reference evidence="2 3" key="1">
    <citation type="submission" date="2016-11" db="EMBL/GenBank/DDBJ databases">
        <authorList>
            <person name="Jaros S."/>
            <person name="Januszkiewicz K."/>
            <person name="Wedrychowicz H."/>
        </authorList>
    </citation>
    <scope>NUCLEOTIDE SEQUENCE [LARGE SCALE GENOMIC DNA]</scope>
    <source>
        <strain evidence="2 3">GAS138</strain>
    </source>
</reference>
<dbReference type="EMBL" id="LT670817">
    <property type="protein sequence ID" value="SHH37205.1"/>
    <property type="molecule type" value="Genomic_DNA"/>
</dbReference>
<evidence type="ECO:0000313" key="2">
    <source>
        <dbReference type="EMBL" id="SHH37205.1"/>
    </source>
</evidence>
<sequence>MPHGLDHIVHAVRDLDAAAEFYRRAGFTIGARNRHAWGTHNRIVQLKRCYIEILEVAEPEKIVPHGARSFSFGAFNQDFLAHREGFSMLILNSSNAADDARSFEAAGIGGFKVFDFGREGTKPDGTPVKLAFSLAFASDPASPNLRFAVCQHHFPENFWDPAFQTHANGTKAVPGAVMVADNPADHHIFLKAFTGVTDLNSSSIGVKARTENGDIEIMEQVAFRGQFGISPEVAGEGMTLPALRFEVADIAPVEALHRQNEIASQRHAGRLVIPPDFAHGATLIFEPPKQG</sequence>
<dbReference type="Pfam" id="PF13468">
    <property type="entry name" value="Glyoxalase_3"/>
    <property type="match status" value="1"/>
</dbReference>
<dbReference type="Proteomes" id="UP000189796">
    <property type="component" value="Chromosome I"/>
</dbReference>
<dbReference type="OrthoDB" id="9812467at2"/>
<name>A0A1M5SFH0_9BRAD</name>
<dbReference type="AlphaFoldDB" id="A0A1M5SFH0"/>
<dbReference type="PANTHER" id="PTHR40265:SF1">
    <property type="entry name" value="GLYOXALASE-LIKE DOMAIN-CONTAINING PROTEIN"/>
    <property type="match status" value="1"/>
</dbReference>
<dbReference type="InterPro" id="IPR029068">
    <property type="entry name" value="Glyas_Bleomycin-R_OHBP_Dase"/>
</dbReference>
<evidence type="ECO:0000259" key="1">
    <source>
        <dbReference type="Pfam" id="PF13468"/>
    </source>
</evidence>
<dbReference type="Gene3D" id="3.10.180.10">
    <property type="entry name" value="2,3-Dihydroxybiphenyl 1,2-Dioxygenase, domain 1"/>
    <property type="match status" value="1"/>
</dbReference>
<organism evidence="2 3">
    <name type="scientific">Bradyrhizobium erythrophlei</name>
    <dbReference type="NCBI Taxonomy" id="1437360"/>
    <lineage>
        <taxon>Bacteria</taxon>
        <taxon>Pseudomonadati</taxon>
        <taxon>Pseudomonadota</taxon>
        <taxon>Alphaproteobacteria</taxon>
        <taxon>Hyphomicrobiales</taxon>
        <taxon>Nitrobacteraceae</taxon>
        <taxon>Bradyrhizobium</taxon>
    </lineage>
</organism>
<dbReference type="CDD" id="cd06587">
    <property type="entry name" value="VOC"/>
    <property type="match status" value="1"/>
</dbReference>
<dbReference type="InterPro" id="IPR025870">
    <property type="entry name" value="Glyoxalase-like_dom"/>
</dbReference>